<dbReference type="AlphaFoldDB" id="A0A417XVY0"/>
<keyword evidence="2" id="KW-1185">Reference proteome</keyword>
<comment type="caution">
    <text evidence="1">The sequence shown here is derived from an EMBL/GenBank/DDBJ whole genome shotgun (WGS) entry which is preliminary data.</text>
</comment>
<dbReference type="EMBL" id="QXGH01000031">
    <property type="protein sequence ID" value="RHW24516.1"/>
    <property type="molecule type" value="Genomic_DNA"/>
</dbReference>
<evidence type="ECO:0000313" key="2">
    <source>
        <dbReference type="Proteomes" id="UP000283644"/>
    </source>
</evidence>
<proteinExistence type="predicted"/>
<protein>
    <submittedName>
        <fullName evidence="1">Uncharacterized protein</fullName>
    </submittedName>
</protein>
<organism evidence="1 2">
    <name type="scientific">Nocardioides immobilis</name>
    <dbReference type="NCBI Taxonomy" id="2049295"/>
    <lineage>
        <taxon>Bacteria</taxon>
        <taxon>Bacillati</taxon>
        <taxon>Actinomycetota</taxon>
        <taxon>Actinomycetes</taxon>
        <taxon>Propionibacteriales</taxon>
        <taxon>Nocardioidaceae</taxon>
        <taxon>Nocardioides</taxon>
    </lineage>
</organism>
<gene>
    <name evidence="1" type="ORF">D0Z08_23640</name>
</gene>
<evidence type="ECO:0000313" key="1">
    <source>
        <dbReference type="EMBL" id="RHW24516.1"/>
    </source>
</evidence>
<dbReference type="Proteomes" id="UP000283644">
    <property type="component" value="Unassembled WGS sequence"/>
</dbReference>
<reference evidence="1 2" key="1">
    <citation type="submission" date="2018-09" db="EMBL/GenBank/DDBJ databases">
        <title>Genome sequencing of Nocardioides immobilis CCTCC AB 2017083 for comparison to Nocardioides silvaticus.</title>
        <authorList>
            <person name="Li C."/>
            <person name="Wang G."/>
        </authorList>
    </citation>
    <scope>NUCLEOTIDE SEQUENCE [LARGE SCALE GENOMIC DNA]</scope>
    <source>
        <strain evidence="1 2">CCTCC AB 2017083</strain>
    </source>
</reference>
<accession>A0A417XVY0</accession>
<name>A0A417XVY0_9ACTN</name>
<sequence length="161" mass="17619">MRRRRDLPSVARGERVLAWAASPEGSATAATRDALYLPDREPPRLPWEEIATAEWDSDERVLRVVEIGTYGAPQPEHRVALVDPDRLLSLVRERVTASIVVQRHVPVRDRLAVRVLGRRAPAGSGAIAWFVEYDDGLDPADPAVAAVVDEALASARGDVGE</sequence>